<protein>
    <recommendedName>
        <fullName evidence="2">Mos1 transposase HTH domain-containing protein</fullName>
    </recommendedName>
</protein>
<name>A0A8X6KKG6_TRICU</name>
<evidence type="ECO:0000256" key="1">
    <source>
        <dbReference type="SAM" id="MobiDB-lite"/>
    </source>
</evidence>
<evidence type="ECO:0000313" key="4">
    <source>
        <dbReference type="Proteomes" id="UP000887116"/>
    </source>
</evidence>
<dbReference type="Proteomes" id="UP000887116">
    <property type="component" value="Unassembled WGS sequence"/>
</dbReference>
<evidence type="ECO:0000259" key="2">
    <source>
        <dbReference type="Pfam" id="PF17906"/>
    </source>
</evidence>
<organism evidence="3 4">
    <name type="scientific">Trichonephila clavata</name>
    <name type="common">Joro spider</name>
    <name type="synonym">Nephila clavata</name>
    <dbReference type="NCBI Taxonomy" id="2740835"/>
    <lineage>
        <taxon>Eukaryota</taxon>
        <taxon>Metazoa</taxon>
        <taxon>Ecdysozoa</taxon>
        <taxon>Arthropoda</taxon>
        <taxon>Chelicerata</taxon>
        <taxon>Arachnida</taxon>
        <taxon>Araneae</taxon>
        <taxon>Araneomorphae</taxon>
        <taxon>Entelegynae</taxon>
        <taxon>Araneoidea</taxon>
        <taxon>Nephilidae</taxon>
        <taxon>Trichonephila</taxon>
    </lineage>
</organism>
<reference evidence="3" key="1">
    <citation type="submission" date="2020-07" db="EMBL/GenBank/DDBJ databases">
        <title>Multicomponent nature underlies the extraordinary mechanical properties of spider dragline silk.</title>
        <authorList>
            <person name="Kono N."/>
            <person name="Nakamura H."/>
            <person name="Mori M."/>
            <person name="Yoshida Y."/>
            <person name="Ohtoshi R."/>
            <person name="Malay A.D."/>
            <person name="Moran D.A.P."/>
            <person name="Tomita M."/>
            <person name="Numata K."/>
            <person name="Arakawa K."/>
        </authorList>
    </citation>
    <scope>NUCLEOTIDE SEQUENCE</scope>
</reference>
<comment type="caution">
    <text evidence="3">The sequence shown here is derived from an EMBL/GenBank/DDBJ whole genome shotgun (WGS) entry which is preliminary data.</text>
</comment>
<gene>
    <name evidence="3" type="ORF">TNCT_493781</name>
</gene>
<evidence type="ECO:0000313" key="3">
    <source>
        <dbReference type="EMBL" id="GFQ76729.1"/>
    </source>
</evidence>
<feature type="region of interest" description="Disordered" evidence="1">
    <location>
        <begin position="58"/>
        <end position="79"/>
    </location>
</feature>
<dbReference type="InterPro" id="IPR041426">
    <property type="entry name" value="Mos1_HTH"/>
</dbReference>
<dbReference type="EMBL" id="BMAO01031642">
    <property type="protein sequence ID" value="GFQ76729.1"/>
    <property type="molecule type" value="Genomic_DNA"/>
</dbReference>
<sequence>MTAVYGEHCISLSTVKRWSNRFREGRECCKDDPRPGQSQLAITPDTIAHVDELIRQERRHRGTGRACEHHLRFGSQHKS</sequence>
<accession>A0A8X6KKG6</accession>
<feature type="domain" description="Mos1 transposase HTH" evidence="2">
    <location>
        <begin position="2"/>
        <end position="25"/>
    </location>
</feature>
<dbReference type="OrthoDB" id="6433839at2759"/>
<dbReference type="AlphaFoldDB" id="A0A8X6KKG6"/>
<dbReference type="Pfam" id="PF17906">
    <property type="entry name" value="HTH_48"/>
    <property type="match status" value="1"/>
</dbReference>
<keyword evidence="4" id="KW-1185">Reference proteome</keyword>
<proteinExistence type="predicted"/>